<reference evidence="2" key="1">
    <citation type="submission" date="2020-01" db="EMBL/GenBank/DDBJ databases">
        <title>Whole-genome analyses of novel actinobacteria.</title>
        <authorList>
            <person name="Sahin N."/>
        </authorList>
    </citation>
    <scope>NUCLEOTIDE SEQUENCE</scope>
    <source>
        <strain evidence="2">YC537</strain>
    </source>
</reference>
<proteinExistence type="predicted"/>
<dbReference type="InterPro" id="IPR046200">
    <property type="entry name" value="DUF6233"/>
</dbReference>
<dbReference type="OrthoDB" id="4322219at2"/>
<organism evidence="2 3">
    <name type="scientific">Streptomyces boluensis</name>
    <dbReference type="NCBI Taxonomy" id="1775135"/>
    <lineage>
        <taxon>Bacteria</taxon>
        <taxon>Bacillati</taxon>
        <taxon>Actinomycetota</taxon>
        <taxon>Actinomycetes</taxon>
        <taxon>Kitasatosporales</taxon>
        <taxon>Streptomycetaceae</taxon>
        <taxon>Streptomyces</taxon>
    </lineage>
</organism>
<dbReference type="RefSeq" id="WP_161704533.1">
    <property type="nucleotide sequence ID" value="NZ_JAAAHS010000427.1"/>
</dbReference>
<dbReference type="EMBL" id="JAAAHS010000427">
    <property type="protein sequence ID" value="NBE56127.1"/>
    <property type="molecule type" value="Genomic_DNA"/>
</dbReference>
<protein>
    <submittedName>
        <fullName evidence="2">Uncharacterized protein</fullName>
    </submittedName>
</protein>
<evidence type="ECO:0000313" key="3">
    <source>
        <dbReference type="Proteomes" id="UP000598297"/>
    </source>
</evidence>
<sequence length="158" mass="16638">MHLYYCPDAPRGGVELNLDQALTELVRPGSRACTECGAAAALLPLLGTEPETGDTPCCPPPRAARPRCALLRHGPDTPSSTTRTRPTYPPRTGATAPGGAGFSSACWSSGGDPAGHAWRPWITGRVTSYDNDCTHHAMMQPDHIAPIGKVIAARISPE</sequence>
<name>A0A964UWR9_9ACTN</name>
<gene>
    <name evidence="2" type="ORF">GUY60_32790</name>
</gene>
<comment type="caution">
    <text evidence="2">The sequence shown here is derived from an EMBL/GenBank/DDBJ whole genome shotgun (WGS) entry which is preliminary data.</text>
</comment>
<evidence type="ECO:0000313" key="2">
    <source>
        <dbReference type="EMBL" id="NBE56127.1"/>
    </source>
</evidence>
<dbReference type="AlphaFoldDB" id="A0A964UWR9"/>
<dbReference type="Gene3D" id="3.40.50.1820">
    <property type="entry name" value="alpha/beta hydrolase"/>
    <property type="match status" value="1"/>
</dbReference>
<feature type="region of interest" description="Disordered" evidence="1">
    <location>
        <begin position="68"/>
        <end position="99"/>
    </location>
</feature>
<evidence type="ECO:0000256" key="1">
    <source>
        <dbReference type="SAM" id="MobiDB-lite"/>
    </source>
</evidence>
<accession>A0A964UWR9</accession>
<keyword evidence="3" id="KW-1185">Reference proteome</keyword>
<dbReference type="Pfam" id="PF19746">
    <property type="entry name" value="DUF6233"/>
    <property type="match status" value="1"/>
</dbReference>
<feature type="compositionally biased region" description="Low complexity" evidence="1">
    <location>
        <begin position="77"/>
        <end position="95"/>
    </location>
</feature>
<dbReference type="Proteomes" id="UP000598297">
    <property type="component" value="Unassembled WGS sequence"/>
</dbReference>
<dbReference type="InterPro" id="IPR029058">
    <property type="entry name" value="AB_hydrolase_fold"/>
</dbReference>